<dbReference type="Gene3D" id="3.10.180.10">
    <property type="entry name" value="2,3-Dihydroxybiphenyl 1,2-Dioxygenase, domain 1"/>
    <property type="match status" value="1"/>
</dbReference>
<organism evidence="2 4">
    <name type="scientific">Enterococcus durans</name>
    <dbReference type="NCBI Taxonomy" id="53345"/>
    <lineage>
        <taxon>Bacteria</taxon>
        <taxon>Bacillati</taxon>
        <taxon>Bacillota</taxon>
        <taxon>Bacilli</taxon>
        <taxon>Lactobacillales</taxon>
        <taxon>Enterococcaceae</taxon>
        <taxon>Enterococcus</taxon>
    </lineage>
</organism>
<dbReference type="Proteomes" id="UP000252797">
    <property type="component" value="Unassembled WGS sequence"/>
</dbReference>
<name>A0A367CDX4_9ENTE</name>
<dbReference type="PROSITE" id="PS51819">
    <property type="entry name" value="VOC"/>
    <property type="match status" value="1"/>
</dbReference>
<dbReference type="Proteomes" id="UP000254070">
    <property type="component" value="Unassembled WGS sequence"/>
</dbReference>
<dbReference type="InterPro" id="IPR004360">
    <property type="entry name" value="Glyas_Fos-R_dOase_dom"/>
</dbReference>
<evidence type="ECO:0000313" key="2">
    <source>
        <dbReference type="EMBL" id="RCA10250.1"/>
    </source>
</evidence>
<accession>A0A367CDX4</accession>
<dbReference type="AlphaFoldDB" id="A0A367CDX4"/>
<gene>
    <name evidence="2" type="ORF">EA71_01000</name>
    <name evidence="3" type="ORF">NCTC8129_02072</name>
</gene>
<evidence type="ECO:0000259" key="1">
    <source>
        <dbReference type="PROSITE" id="PS51819"/>
    </source>
</evidence>
<sequence>MHIEHIAIWTKDLEKMRAFYEGYFGTKSSEKYTNPKTRFQSYFLSFPTGGRIELITKPFLSDRSVDTLGYAHLALAVGTKEDVDSFAERFIADGYPLLSGPRTTGDGYYEAVIQDPEGNFIELTAD</sequence>
<dbReference type="InterPro" id="IPR051332">
    <property type="entry name" value="Fosfomycin_Res_Enzymes"/>
</dbReference>
<dbReference type="SUPFAM" id="SSF54593">
    <property type="entry name" value="Glyoxalase/Bleomycin resistance protein/Dihydroxybiphenyl dioxygenase"/>
    <property type="match status" value="1"/>
</dbReference>
<evidence type="ECO:0000313" key="3">
    <source>
        <dbReference type="EMBL" id="STP29842.1"/>
    </source>
</evidence>
<evidence type="ECO:0000313" key="4">
    <source>
        <dbReference type="Proteomes" id="UP000252797"/>
    </source>
</evidence>
<dbReference type="PANTHER" id="PTHR36113:SF1">
    <property type="entry name" value="GLYOXALASE_BLEOMYCIN RESISTANCE PROTEIN_DIOXYGENASE"/>
    <property type="match status" value="1"/>
</dbReference>
<protein>
    <submittedName>
        <fullName evidence="3">Glyoxalase family protein</fullName>
    </submittedName>
</protein>
<dbReference type="RefSeq" id="WP_081134430.1">
    <property type="nucleotide sequence ID" value="NZ_CAXSSD010000009.1"/>
</dbReference>
<dbReference type="STRING" id="53345.LIU_06255"/>
<reference evidence="2 4" key="1">
    <citation type="submission" date="2015-06" db="EMBL/GenBank/DDBJ databases">
        <title>The Genome Sequence of Enterococcus durans 4EA1.</title>
        <authorList>
            <consortium name="The Broad Institute Genomics Platform"/>
            <consortium name="The Broad Institute Genome Sequencing Center for Infectious Disease"/>
            <person name="Earl A.M."/>
            <person name="Van Tyne D."/>
            <person name="Lebreton F."/>
            <person name="Saavedra J.T."/>
            <person name="Gilmore M.S."/>
            <person name="Manson Mcguire A."/>
            <person name="Clock S."/>
            <person name="Crupain M."/>
            <person name="Rangan U."/>
            <person name="Young S."/>
            <person name="Abouelleil A."/>
            <person name="Cao P."/>
            <person name="Chapman S.B."/>
            <person name="Griggs A."/>
            <person name="Priest M."/>
            <person name="Shea T."/>
            <person name="Wortman J."/>
            <person name="Nusbaum C."/>
            <person name="Birren B."/>
        </authorList>
    </citation>
    <scope>NUCLEOTIDE SEQUENCE [LARGE SCALE GENOMIC DNA]</scope>
    <source>
        <strain evidence="2 4">4EA1</strain>
    </source>
</reference>
<dbReference type="InterPro" id="IPR029068">
    <property type="entry name" value="Glyas_Bleomycin-R_OHBP_Dase"/>
</dbReference>
<reference evidence="3 5" key="2">
    <citation type="submission" date="2018-06" db="EMBL/GenBank/DDBJ databases">
        <authorList>
            <consortium name="Pathogen Informatics"/>
            <person name="Doyle S."/>
        </authorList>
    </citation>
    <scope>NUCLEOTIDE SEQUENCE [LARGE SCALE GENOMIC DNA]</scope>
    <source>
        <strain evidence="3 5">NCTC8129</strain>
    </source>
</reference>
<dbReference type="PANTHER" id="PTHR36113">
    <property type="entry name" value="LYASE, PUTATIVE-RELATED-RELATED"/>
    <property type="match status" value="1"/>
</dbReference>
<dbReference type="InterPro" id="IPR037523">
    <property type="entry name" value="VOC_core"/>
</dbReference>
<feature type="domain" description="VOC" evidence="1">
    <location>
        <begin position="2"/>
        <end position="126"/>
    </location>
</feature>
<proteinExistence type="predicted"/>
<dbReference type="Pfam" id="PF00903">
    <property type="entry name" value="Glyoxalase"/>
    <property type="match status" value="1"/>
</dbReference>
<dbReference type="EMBL" id="LEPB01000004">
    <property type="protein sequence ID" value="RCA10250.1"/>
    <property type="molecule type" value="Genomic_DNA"/>
</dbReference>
<dbReference type="GeneID" id="56743643"/>
<evidence type="ECO:0000313" key="5">
    <source>
        <dbReference type="Proteomes" id="UP000254070"/>
    </source>
</evidence>
<dbReference type="EMBL" id="UGIF01000002">
    <property type="protein sequence ID" value="STP29842.1"/>
    <property type="molecule type" value="Genomic_DNA"/>
</dbReference>